<proteinExistence type="predicted"/>
<dbReference type="EMBL" id="GGEC01026038">
    <property type="protein sequence ID" value="MBX06522.1"/>
    <property type="molecule type" value="Transcribed_RNA"/>
</dbReference>
<sequence>MIMCTKKFSMLFFTGNKFSMLQVKNYINFIIWKS</sequence>
<protein>
    <submittedName>
        <fullName evidence="1">CAP-Gly domain-containing linker protein 1-like isoform X2</fullName>
    </submittedName>
</protein>
<evidence type="ECO:0000313" key="1">
    <source>
        <dbReference type="EMBL" id="MBX06522.1"/>
    </source>
</evidence>
<organism evidence="1">
    <name type="scientific">Rhizophora mucronata</name>
    <name type="common">Asiatic mangrove</name>
    <dbReference type="NCBI Taxonomy" id="61149"/>
    <lineage>
        <taxon>Eukaryota</taxon>
        <taxon>Viridiplantae</taxon>
        <taxon>Streptophyta</taxon>
        <taxon>Embryophyta</taxon>
        <taxon>Tracheophyta</taxon>
        <taxon>Spermatophyta</taxon>
        <taxon>Magnoliopsida</taxon>
        <taxon>eudicotyledons</taxon>
        <taxon>Gunneridae</taxon>
        <taxon>Pentapetalae</taxon>
        <taxon>rosids</taxon>
        <taxon>fabids</taxon>
        <taxon>Malpighiales</taxon>
        <taxon>Rhizophoraceae</taxon>
        <taxon>Rhizophora</taxon>
    </lineage>
</organism>
<name>A0A2P2KLD0_RHIMU</name>
<dbReference type="EMBL" id="GGEC01026036">
    <property type="protein sequence ID" value="MBX06520.1"/>
    <property type="molecule type" value="Transcribed_RNA"/>
</dbReference>
<reference evidence="1" key="1">
    <citation type="submission" date="2018-02" db="EMBL/GenBank/DDBJ databases">
        <title>Rhizophora mucronata_Transcriptome.</title>
        <authorList>
            <person name="Meera S.P."/>
            <person name="Sreeshan A."/>
            <person name="Augustine A."/>
        </authorList>
    </citation>
    <scope>NUCLEOTIDE SEQUENCE</scope>
    <source>
        <tissue evidence="1">Leaf</tissue>
    </source>
</reference>
<dbReference type="AlphaFoldDB" id="A0A2P2KLD0"/>
<accession>A0A2P2KLD0</accession>